<feature type="region of interest" description="Disordered" evidence="8">
    <location>
        <begin position="65"/>
        <end position="84"/>
    </location>
</feature>
<dbReference type="Pfam" id="PF00096">
    <property type="entry name" value="zf-C2H2"/>
    <property type="match status" value="2"/>
</dbReference>
<dbReference type="EMBL" id="OB660687">
    <property type="protein sequence ID" value="CAD7225905.1"/>
    <property type="molecule type" value="Genomic_DNA"/>
</dbReference>
<proteinExistence type="predicted"/>
<sequence>MSESAEESPLLVSKPVWFRQFVRNCFRQFEEVLTPDVFEVVRKVVLNCLEGLVVDAECQNQVIPKSETPESLETKPNVSTATGTAPVDPLQYVLVSYDKTQPSQPLDSSDFPETVDEWAKVRNELIESVPESPEPAPRRPARASRRRRRRRRSSSGEGEESEPLLDQTVEQEGDNLVVSVDSADFRYVNCPKCHKKLSNLGLQIHMKRRHRMVSSNILLKCPYCDKKVKTGSGFQKHVEHTHLRTTSCPICKCDVPELRLEKHLEGHAKNVSFICDQCGQSFWNQMSLSYHVRLAHSSKVVCDMCGKYYHPERIKEHRKLHNPKTIPCPHCPSMFRSDKKLKEHLRCHEQGPADILCQVCGRKFPSQSHLKLHMRVHLEKKFACDQCPKKYPRKAMLDKHLQVHAGDRRFQCAHCPKAYFMVKTLQEHMNSVHLNIRPFTCPHCPKSYASSGARYLHVQLKHKSLAAPANNREHAKEGA</sequence>
<dbReference type="PANTHER" id="PTHR24399">
    <property type="entry name" value="ZINC FINGER AND BTB DOMAIN-CONTAINING"/>
    <property type="match status" value="1"/>
</dbReference>
<dbReference type="InterPro" id="IPR036236">
    <property type="entry name" value="Znf_C2H2_sf"/>
</dbReference>
<dbReference type="GO" id="GO:0001227">
    <property type="term" value="F:DNA-binding transcription repressor activity, RNA polymerase II-specific"/>
    <property type="evidence" value="ECO:0007669"/>
    <property type="project" value="TreeGrafter"/>
</dbReference>
<keyword evidence="6" id="KW-0804">Transcription</keyword>
<evidence type="ECO:0000313" key="9">
    <source>
        <dbReference type="EMBL" id="CAD7225905.1"/>
    </source>
</evidence>
<reference evidence="9" key="1">
    <citation type="submission" date="2020-11" db="EMBL/GenBank/DDBJ databases">
        <authorList>
            <person name="Tran Van P."/>
        </authorList>
    </citation>
    <scope>NUCLEOTIDE SEQUENCE</scope>
</reference>
<dbReference type="Gene3D" id="3.30.160.60">
    <property type="entry name" value="Classic Zinc Finger"/>
    <property type="match status" value="6"/>
</dbReference>
<keyword evidence="5" id="KW-0805">Transcription regulation</keyword>
<dbReference type="OrthoDB" id="3565419at2759"/>
<evidence type="ECO:0000256" key="5">
    <source>
        <dbReference type="ARBA" id="ARBA00023015"/>
    </source>
</evidence>
<evidence type="ECO:0000256" key="7">
    <source>
        <dbReference type="ARBA" id="ARBA00023242"/>
    </source>
</evidence>
<accession>A0A7R8W6K3</accession>
<evidence type="ECO:0000256" key="8">
    <source>
        <dbReference type="SAM" id="MobiDB-lite"/>
    </source>
</evidence>
<evidence type="ECO:0000256" key="6">
    <source>
        <dbReference type="ARBA" id="ARBA00023163"/>
    </source>
</evidence>
<evidence type="ECO:0000256" key="1">
    <source>
        <dbReference type="ARBA" id="ARBA00004123"/>
    </source>
</evidence>
<gene>
    <name evidence="9" type="ORF">CTOB1V02_LOCUS3833</name>
</gene>
<dbReference type="GO" id="GO:0046872">
    <property type="term" value="F:metal ion binding"/>
    <property type="evidence" value="ECO:0007669"/>
    <property type="project" value="UniProtKB-KW"/>
</dbReference>
<organism evidence="9">
    <name type="scientific">Cyprideis torosa</name>
    <dbReference type="NCBI Taxonomy" id="163714"/>
    <lineage>
        <taxon>Eukaryota</taxon>
        <taxon>Metazoa</taxon>
        <taxon>Ecdysozoa</taxon>
        <taxon>Arthropoda</taxon>
        <taxon>Crustacea</taxon>
        <taxon>Oligostraca</taxon>
        <taxon>Ostracoda</taxon>
        <taxon>Podocopa</taxon>
        <taxon>Podocopida</taxon>
        <taxon>Cytherocopina</taxon>
        <taxon>Cytheroidea</taxon>
        <taxon>Cytherideidae</taxon>
        <taxon>Cyprideis</taxon>
    </lineage>
</organism>
<feature type="region of interest" description="Disordered" evidence="8">
    <location>
        <begin position="126"/>
        <end position="170"/>
    </location>
</feature>
<dbReference type="SMART" id="SM00355">
    <property type="entry name" value="ZnF_C2H2"/>
    <property type="match status" value="10"/>
</dbReference>
<dbReference type="PANTHER" id="PTHR24399:SF70">
    <property type="entry name" value="C2H2-TYPE DOMAIN-CONTAINING PROTEIN"/>
    <property type="match status" value="1"/>
</dbReference>
<dbReference type="SUPFAM" id="SSF57667">
    <property type="entry name" value="beta-beta-alpha zinc fingers"/>
    <property type="match status" value="3"/>
</dbReference>
<keyword evidence="4" id="KW-0862">Zinc</keyword>
<name>A0A7R8W6K3_9CRUS</name>
<dbReference type="PROSITE" id="PS50157">
    <property type="entry name" value="ZINC_FINGER_C2H2_2"/>
    <property type="match status" value="5"/>
</dbReference>
<feature type="compositionally biased region" description="Polar residues" evidence="8">
    <location>
        <begin position="65"/>
        <end position="83"/>
    </location>
</feature>
<keyword evidence="3" id="KW-0677">Repeat</keyword>
<dbReference type="GO" id="GO:0000978">
    <property type="term" value="F:RNA polymerase II cis-regulatory region sequence-specific DNA binding"/>
    <property type="evidence" value="ECO:0007669"/>
    <property type="project" value="TreeGrafter"/>
</dbReference>
<dbReference type="GO" id="GO:0005654">
    <property type="term" value="C:nucleoplasm"/>
    <property type="evidence" value="ECO:0007669"/>
    <property type="project" value="TreeGrafter"/>
</dbReference>
<protein>
    <submittedName>
        <fullName evidence="9">Uncharacterized protein</fullName>
    </submittedName>
</protein>
<evidence type="ECO:0000256" key="3">
    <source>
        <dbReference type="ARBA" id="ARBA00022737"/>
    </source>
</evidence>
<dbReference type="PROSITE" id="PS00028">
    <property type="entry name" value="ZINC_FINGER_C2H2_1"/>
    <property type="match status" value="6"/>
</dbReference>
<keyword evidence="2" id="KW-0479">Metal-binding</keyword>
<keyword evidence="7" id="KW-0539">Nucleus</keyword>
<dbReference type="InterPro" id="IPR013087">
    <property type="entry name" value="Znf_C2H2_type"/>
</dbReference>
<feature type="compositionally biased region" description="Basic residues" evidence="8">
    <location>
        <begin position="139"/>
        <end position="153"/>
    </location>
</feature>
<dbReference type="AlphaFoldDB" id="A0A7R8W6K3"/>
<comment type="subcellular location">
    <subcellularLocation>
        <location evidence="1">Nucleus</location>
    </subcellularLocation>
</comment>
<evidence type="ECO:0000256" key="2">
    <source>
        <dbReference type="ARBA" id="ARBA00022723"/>
    </source>
</evidence>
<evidence type="ECO:0000256" key="4">
    <source>
        <dbReference type="ARBA" id="ARBA00022833"/>
    </source>
</evidence>
<feature type="compositionally biased region" description="Acidic residues" evidence="8">
    <location>
        <begin position="157"/>
        <end position="170"/>
    </location>
</feature>